<dbReference type="AlphaFoldDB" id="A0A3B7MLY3"/>
<dbReference type="InterPro" id="IPR036514">
    <property type="entry name" value="SGNH_hydro_sf"/>
</dbReference>
<dbReference type="Gene3D" id="3.40.50.1110">
    <property type="entry name" value="SGNH hydrolase"/>
    <property type="match status" value="1"/>
</dbReference>
<dbReference type="PANTHER" id="PTHR30383">
    <property type="entry name" value="THIOESTERASE 1/PROTEASE 1/LYSOPHOSPHOLIPASE L1"/>
    <property type="match status" value="1"/>
</dbReference>
<dbReference type="InterPro" id="IPR013830">
    <property type="entry name" value="SGNH_hydro"/>
</dbReference>
<name>A0A3B7MLY3_9BACT</name>
<dbReference type="Pfam" id="PF13472">
    <property type="entry name" value="Lipase_GDSL_2"/>
    <property type="match status" value="1"/>
</dbReference>
<reference evidence="3 4" key="1">
    <citation type="submission" date="2018-09" db="EMBL/GenBank/DDBJ databases">
        <title>Genome sequencing of strain 6GH32-13.</title>
        <authorList>
            <person name="Weon H.-Y."/>
            <person name="Heo J."/>
            <person name="Kwon S.-W."/>
        </authorList>
    </citation>
    <scope>NUCLEOTIDE SEQUENCE [LARGE SCALE GENOMIC DNA]</scope>
    <source>
        <strain evidence="3 4">5GH32-13</strain>
    </source>
</reference>
<feature type="transmembrane region" description="Helical" evidence="1">
    <location>
        <begin position="12"/>
        <end position="36"/>
    </location>
</feature>
<dbReference type="KEGG" id="pseg:D3H65_16340"/>
<evidence type="ECO:0000313" key="3">
    <source>
        <dbReference type="EMBL" id="AXY75452.1"/>
    </source>
</evidence>
<keyword evidence="1" id="KW-1133">Transmembrane helix</keyword>
<dbReference type="SUPFAM" id="SSF52266">
    <property type="entry name" value="SGNH hydrolase"/>
    <property type="match status" value="1"/>
</dbReference>
<protein>
    <submittedName>
        <fullName evidence="3">SGNH/GDSL hydrolase family protein</fullName>
    </submittedName>
</protein>
<keyword evidence="3" id="KW-0378">Hydrolase</keyword>
<accession>A0A3B7MLY3</accession>
<feature type="domain" description="SGNH hydrolase-type esterase" evidence="2">
    <location>
        <begin position="97"/>
        <end position="352"/>
    </location>
</feature>
<evidence type="ECO:0000256" key="1">
    <source>
        <dbReference type="SAM" id="Phobius"/>
    </source>
</evidence>
<keyword evidence="4" id="KW-1185">Reference proteome</keyword>
<keyword evidence="1" id="KW-0812">Transmembrane</keyword>
<dbReference type="EMBL" id="CP032157">
    <property type="protein sequence ID" value="AXY75452.1"/>
    <property type="molecule type" value="Genomic_DNA"/>
</dbReference>
<sequence>MKGKKMIASKPVRILLYWIYLLVIVFILLEIILRLYNPFHLRLKGDKIILPVNRHQTITNDINPKLDSIITNDRNGLGFRGPGWPVDGKKHLSIITIGGSTTECRFLDDQRTWSFLLGQKLADSLNNVWLNNAGMDGHSTYGHLIMLNDHVKKLRPSVVLFLTGINDVETSQPSFHDNLNTRGGWSDFKHYVFENSEVLNLLLNLSRGWRTQKFNNPSHHMVVLNNDKLVELPDSVINKRLKEQEPYLTAYRSRLLQLVDTCRANNILPVLITQPNQFGAGKDTLTGADLELFSLEPGLNGKLLWTMLEQYNEVVRVLGREKQIPVLDLAHLMPKNSLYFYDASHFTNAGAEKVATLLTAELAPILEKQFPAYRKTASQPLP</sequence>
<dbReference type="Proteomes" id="UP000263900">
    <property type="component" value="Chromosome"/>
</dbReference>
<dbReference type="OrthoDB" id="7333037at2"/>
<gene>
    <name evidence="3" type="ORF">D3H65_16340</name>
</gene>
<proteinExistence type="predicted"/>
<dbReference type="InterPro" id="IPR051532">
    <property type="entry name" value="Ester_Hydrolysis_Enzymes"/>
</dbReference>
<dbReference type="GO" id="GO:0016788">
    <property type="term" value="F:hydrolase activity, acting on ester bonds"/>
    <property type="evidence" value="ECO:0007669"/>
    <property type="project" value="UniProtKB-ARBA"/>
</dbReference>
<dbReference type="RefSeq" id="WP_119051333.1">
    <property type="nucleotide sequence ID" value="NZ_CP032157.1"/>
</dbReference>
<keyword evidence="1" id="KW-0472">Membrane</keyword>
<evidence type="ECO:0000259" key="2">
    <source>
        <dbReference type="Pfam" id="PF13472"/>
    </source>
</evidence>
<evidence type="ECO:0000313" key="4">
    <source>
        <dbReference type="Proteomes" id="UP000263900"/>
    </source>
</evidence>
<organism evidence="3 4">
    <name type="scientific">Paraflavitalea soli</name>
    <dbReference type="NCBI Taxonomy" id="2315862"/>
    <lineage>
        <taxon>Bacteria</taxon>
        <taxon>Pseudomonadati</taxon>
        <taxon>Bacteroidota</taxon>
        <taxon>Chitinophagia</taxon>
        <taxon>Chitinophagales</taxon>
        <taxon>Chitinophagaceae</taxon>
        <taxon>Paraflavitalea</taxon>
    </lineage>
</organism>